<feature type="domain" description="Flagella basal body P-ring formation protein FlgA SAF" evidence="2">
    <location>
        <begin position="57"/>
        <end position="179"/>
    </location>
</feature>
<gene>
    <name evidence="3" type="primary">flgA</name>
    <name evidence="3" type="ORF">NKI33_00205</name>
</gene>
<dbReference type="PANTHER" id="PTHR36307">
    <property type="entry name" value="FLAGELLA BASAL BODY P-RING FORMATION PROTEIN FLGA"/>
    <property type="match status" value="1"/>
</dbReference>
<comment type="caution">
    <text evidence="3">The sequence shown here is derived from an EMBL/GenBank/DDBJ whole genome shotgun (WGS) entry which is preliminary data.</text>
</comment>
<comment type="similarity">
    <text evidence="1">Belongs to the FlgA family.</text>
</comment>
<keyword evidence="1" id="KW-0574">Periplasm</keyword>
<evidence type="ECO:0000313" key="3">
    <source>
        <dbReference type="EMBL" id="MER8931389.1"/>
    </source>
</evidence>
<comment type="function">
    <text evidence="1">Involved in the assembly process of the P-ring formation. It may associate with FlgF on the rod constituting a structure essential for the P-ring assembly or may act as a modulator protein for the P-ring assembly.</text>
</comment>
<dbReference type="Pfam" id="PF13144">
    <property type="entry name" value="ChapFlgA"/>
    <property type="match status" value="1"/>
</dbReference>
<dbReference type="RefSeq" id="WP_287269878.1">
    <property type="nucleotide sequence ID" value="NZ_JAMYMY010000001.1"/>
</dbReference>
<dbReference type="Gene3D" id="2.30.30.760">
    <property type="match status" value="1"/>
</dbReference>
<sequence length="182" mass="18909">MVMPISCSAFRRTALVLALVTGGMPAYAQESTNQSTGQSANQSATQIASNQAVGEVVLIPNRVIYPGETIQLTALKQVTLIPGKHKPEAMATLAEELQGKVAKRTLLPGRYIPSTAVRDAWLVEQGAAVQVFFISGGLTISATAVTLQPGSAGDLIKVRNSDSGKILSGTVMADGTIQVSAS</sequence>
<name>A0ABV1Y894_9HYPH</name>
<organism evidence="3 4">
    <name type="scientific">Mesorhizobium opportunistum</name>
    <dbReference type="NCBI Taxonomy" id="593909"/>
    <lineage>
        <taxon>Bacteria</taxon>
        <taxon>Pseudomonadati</taxon>
        <taxon>Pseudomonadota</taxon>
        <taxon>Alphaproteobacteria</taxon>
        <taxon>Hyphomicrobiales</taxon>
        <taxon>Phyllobacteriaceae</taxon>
        <taxon>Mesorhizobium</taxon>
    </lineage>
</organism>
<dbReference type="CDD" id="cd11614">
    <property type="entry name" value="SAF_CpaB_FlgA_like"/>
    <property type="match status" value="1"/>
</dbReference>
<comment type="subcellular location">
    <subcellularLocation>
        <location evidence="1">Periplasm</location>
    </subcellularLocation>
</comment>
<feature type="signal peptide" evidence="1">
    <location>
        <begin position="1"/>
        <end position="28"/>
    </location>
</feature>
<evidence type="ECO:0000256" key="1">
    <source>
        <dbReference type="RuleBase" id="RU362063"/>
    </source>
</evidence>
<keyword evidence="3" id="KW-0969">Cilium</keyword>
<dbReference type="EMBL" id="JAMYPJ010000001">
    <property type="protein sequence ID" value="MER8931389.1"/>
    <property type="molecule type" value="Genomic_DNA"/>
</dbReference>
<evidence type="ECO:0000259" key="2">
    <source>
        <dbReference type="Pfam" id="PF13144"/>
    </source>
</evidence>
<keyword evidence="4" id="KW-1185">Reference proteome</keyword>
<reference evidence="3 4" key="1">
    <citation type="journal article" date="2024" name="Proc. Natl. Acad. Sci. U.S.A.">
        <title>The evolutionary genomics of adaptation to stress in wild rhizobium bacteria.</title>
        <authorList>
            <person name="Kehlet-Delgado H."/>
            <person name="Montoya A.P."/>
            <person name="Jensen K.T."/>
            <person name="Wendlandt C.E."/>
            <person name="Dexheimer C."/>
            <person name="Roberts M."/>
            <person name="Torres Martinez L."/>
            <person name="Friesen M.L."/>
            <person name="Griffitts J.S."/>
            <person name="Porter S.S."/>
        </authorList>
    </citation>
    <scope>NUCLEOTIDE SEQUENCE [LARGE SCALE GENOMIC DNA]</scope>
    <source>
        <strain evidence="3 4">M0729</strain>
    </source>
</reference>
<dbReference type="InterPro" id="IPR039246">
    <property type="entry name" value="Flagellar_FlgA"/>
</dbReference>
<dbReference type="PANTHER" id="PTHR36307:SF1">
    <property type="entry name" value="FLAGELLA BASAL BODY P-RING FORMATION PROTEIN FLGA"/>
    <property type="match status" value="1"/>
</dbReference>
<keyword evidence="1" id="KW-1005">Bacterial flagellum biogenesis</keyword>
<keyword evidence="3" id="KW-0282">Flagellum</keyword>
<dbReference type="Proteomes" id="UP001464387">
    <property type="component" value="Unassembled WGS sequence"/>
</dbReference>
<proteinExistence type="inferred from homology"/>
<dbReference type="InterPro" id="IPR017585">
    <property type="entry name" value="SAF_FlgA"/>
</dbReference>
<protein>
    <recommendedName>
        <fullName evidence="1">Flagella basal body P-ring formation protein FlgA</fullName>
    </recommendedName>
</protein>
<accession>A0ABV1Y894</accession>
<evidence type="ECO:0000313" key="4">
    <source>
        <dbReference type="Proteomes" id="UP001464387"/>
    </source>
</evidence>
<keyword evidence="1" id="KW-0732">Signal</keyword>
<keyword evidence="3" id="KW-0966">Cell projection</keyword>
<dbReference type="NCBIfam" id="TIGR03170">
    <property type="entry name" value="flgA_cterm"/>
    <property type="match status" value="1"/>
</dbReference>
<feature type="chain" id="PRO_5044973342" description="Flagella basal body P-ring formation protein FlgA" evidence="1">
    <location>
        <begin position="29"/>
        <end position="182"/>
    </location>
</feature>